<keyword evidence="2" id="KW-1185">Reference proteome</keyword>
<accession>A0A6A6EYY1</accession>
<reference evidence="1" key="1">
    <citation type="journal article" date="2020" name="Stud. Mycol.">
        <title>101 Dothideomycetes genomes: a test case for predicting lifestyles and emergence of pathogens.</title>
        <authorList>
            <person name="Haridas S."/>
            <person name="Albert R."/>
            <person name="Binder M."/>
            <person name="Bloem J."/>
            <person name="Labutti K."/>
            <person name="Salamov A."/>
            <person name="Andreopoulos B."/>
            <person name="Baker S."/>
            <person name="Barry K."/>
            <person name="Bills G."/>
            <person name="Bluhm B."/>
            <person name="Cannon C."/>
            <person name="Castanera R."/>
            <person name="Culley D."/>
            <person name="Daum C."/>
            <person name="Ezra D."/>
            <person name="Gonzalez J."/>
            <person name="Henrissat B."/>
            <person name="Kuo A."/>
            <person name="Liang C."/>
            <person name="Lipzen A."/>
            <person name="Lutzoni F."/>
            <person name="Magnuson J."/>
            <person name="Mondo S."/>
            <person name="Nolan M."/>
            <person name="Ohm R."/>
            <person name="Pangilinan J."/>
            <person name="Park H.-J."/>
            <person name="Ramirez L."/>
            <person name="Alfaro M."/>
            <person name="Sun H."/>
            <person name="Tritt A."/>
            <person name="Yoshinaga Y."/>
            <person name="Zwiers L.-H."/>
            <person name="Turgeon B."/>
            <person name="Goodwin S."/>
            <person name="Spatafora J."/>
            <person name="Crous P."/>
            <person name="Grigoriev I."/>
        </authorList>
    </citation>
    <scope>NUCLEOTIDE SEQUENCE</scope>
    <source>
        <strain evidence="1">SCOH1-5</strain>
    </source>
</reference>
<dbReference type="EMBL" id="ML992716">
    <property type="protein sequence ID" value="KAF2206626.1"/>
    <property type="molecule type" value="Genomic_DNA"/>
</dbReference>
<organism evidence="1 2">
    <name type="scientific">Cercospora zeae-maydis SCOH1-5</name>
    <dbReference type="NCBI Taxonomy" id="717836"/>
    <lineage>
        <taxon>Eukaryota</taxon>
        <taxon>Fungi</taxon>
        <taxon>Dikarya</taxon>
        <taxon>Ascomycota</taxon>
        <taxon>Pezizomycotina</taxon>
        <taxon>Dothideomycetes</taxon>
        <taxon>Dothideomycetidae</taxon>
        <taxon>Mycosphaerellales</taxon>
        <taxon>Mycosphaerellaceae</taxon>
        <taxon>Cercospora</taxon>
    </lineage>
</organism>
<protein>
    <submittedName>
        <fullName evidence="1">Uncharacterized protein</fullName>
    </submittedName>
</protein>
<dbReference type="AlphaFoldDB" id="A0A6A6EYY1"/>
<evidence type="ECO:0000313" key="1">
    <source>
        <dbReference type="EMBL" id="KAF2206626.1"/>
    </source>
</evidence>
<dbReference type="Proteomes" id="UP000799539">
    <property type="component" value="Unassembled WGS sequence"/>
</dbReference>
<gene>
    <name evidence="1" type="ORF">CERZMDRAFT_91936</name>
</gene>
<evidence type="ECO:0000313" key="2">
    <source>
        <dbReference type="Proteomes" id="UP000799539"/>
    </source>
</evidence>
<proteinExistence type="predicted"/>
<sequence>MGTWGGALEALLLRRTARQRTMRNTIQKKGSRIRVYVAAPKLIWNMTSLVLDLICDAVHEKEEPLEREDGRVASASRRVYCGWWSHGM</sequence>
<name>A0A6A6EYY1_9PEZI</name>